<organism evidence="8 9">
    <name type="scientific">Taxus chinensis</name>
    <name type="common">Chinese yew</name>
    <name type="synonym">Taxus wallichiana var. chinensis</name>
    <dbReference type="NCBI Taxonomy" id="29808"/>
    <lineage>
        <taxon>Eukaryota</taxon>
        <taxon>Viridiplantae</taxon>
        <taxon>Streptophyta</taxon>
        <taxon>Embryophyta</taxon>
        <taxon>Tracheophyta</taxon>
        <taxon>Spermatophyta</taxon>
        <taxon>Pinopsida</taxon>
        <taxon>Pinidae</taxon>
        <taxon>Conifers II</taxon>
        <taxon>Cupressales</taxon>
        <taxon>Taxaceae</taxon>
        <taxon>Taxus</taxon>
    </lineage>
</organism>
<sequence length="172" mass="18678">MGSLGRFKPVAAMVGLQFGYAIMNIMTRISLTGGLSPYVFVTYRQAVASMVLIPVAYFLERKKRPALTFPVFCNIFLLSLIGITLNQNFYLKGLYLASSTLATAMSNVIPAVIFLIAVTIGMEVVNCKSVRGQAKVLGMLICVGGAMMMAVYKGPIIGKFWPKNLGTHHFVG</sequence>
<keyword evidence="5 6" id="KW-0472">Membrane</keyword>
<evidence type="ECO:0000313" key="9">
    <source>
        <dbReference type="Proteomes" id="UP000824469"/>
    </source>
</evidence>
<evidence type="ECO:0000256" key="3">
    <source>
        <dbReference type="ARBA" id="ARBA00022692"/>
    </source>
</evidence>
<feature type="transmembrane region" description="Helical" evidence="6">
    <location>
        <begin position="105"/>
        <end position="125"/>
    </location>
</feature>
<proteinExistence type="inferred from homology"/>
<feature type="non-terminal residue" evidence="8">
    <location>
        <position position="172"/>
    </location>
</feature>
<dbReference type="Proteomes" id="UP000824469">
    <property type="component" value="Unassembled WGS sequence"/>
</dbReference>
<keyword evidence="9" id="KW-1185">Reference proteome</keyword>
<evidence type="ECO:0000256" key="2">
    <source>
        <dbReference type="ARBA" id="ARBA00007635"/>
    </source>
</evidence>
<reference evidence="8 9" key="1">
    <citation type="journal article" date="2021" name="Nat. Plants">
        <title>The Taxus genome provides insights into paclitaxel biosynthesis.</title>
        <authorList>
            <person name="Xiong X."/>
            <person name="Gou J."/>
            <person name="Liao Q."/>
            <person name="Li Y."/>
            <person name="Zhou Q."/>
            <person name="Bi G."/>
            <person name="Li C."/>
            <person name="Du R."/>
            <person name="Wang X."/>
            <person name="Sun T."/>
            <person name="Guo L."/>
            <person name="Liang H."/>
            <person name="Lu P."/>
            <person name="Wu Y."/>
            <person name="Zhang Z."/>
            <person name="Ro D.K."/>
            <person name="Shang Y."/>
            <person name="Huang S."/>
            <person name="Yan J."/>
        </authorList>
    </citation>
    <scope>NUCLEOTIDE SEQUENCE [LARGE SCALE GENOMIC DNA]</scope>
    <source>
        <strain evidence="8">Ta-2019</strain>
    </source>
</reference>
<feature type="transmembrane region" description="Helical" evidence="6">
    <location>
        <begin position="38"/>
        <end position="59"/>
    </location>
</feature>
<comment type="subcellular location">
    <subcellularLocation>
        <location evidence="1 6">Membrane</location>
        <topology evidence="1 6">Multi-pass membrane protein</topology>
    </subcellularLocation>
</comment>
<name>A0AA38CKR5_TAXCH</name>
<comment type="caution">
    <text evidence="8">The sequence shown here is derived from an EMBL/GenBank/DDBJ whole genome shotgun (WGS) entry which is preliminary data.</text>
</comment>
<dbReference type="Pfam" id="PF00892">
    <property type="entry name" value="EamA"/>
    <property type="match status" value="1"/>
</dbReference>
<evidence type="ECO:0000259" key="7">
    <source>
        <dbReference type="Pfam" id="PF00892"/>
    </source>
</evidence>
<evidence type="ECO:0000256" key="1">
    <source>
        <dbReference type="ARBA" id="ARBA00004141"/>
    </source>
</evidence>
<dbReference type="GO" id="GO:0016020">
    <property type="term" value="C:membrane"/>
    <property type="evidence" value="ECO:0007669"/>
    <property type="project" value="UniProtKB-SubCell"/>
</dbReference>
<dbReference type="OMA" id="INFSRSH"/>
<feature type="domain" description="EamA" evidence="7">
    <location>
        <begin position="12"/>
        <end position="149"/>
    </location>
</feature>
<evidence type="ECO:0000313" key="8">
    <source>
        <dbReference type="EMBL" id="KAH9302105.1"/>
    </source>
</evidence>
<dbReference type="InterPro" id="IPR000620">
    <property type="entry name" value="EamA_dom"/>
</dbReference>
<dbReference type="SUPFAM" id="SSF103481">
    <property type="entry name" value="Multidrug resistance efflux transporter EmrE"/>
    <property type="match status" value="1"/>
</dbReference>
<evidence type="ECO:0000256" key="6">
    <source>
        <dbReference type="RuleBase" id="RU363077"/>
    </source>
</evidence>
<feature type="transmembrane region" description="Helical" evidence="6">
    <location>
        <begin position="7"/>
        <end position="26"/>
    </location>
</feature>
<keyword evidence="4 6" id="KW-1133">Transmembrane helix</keyword>
<dbReference type="EMBL" id="JAHRHJ020000009">
    <property type="protein sequence ID" value="KAH9302105.1"/>
    <property type="molecule type" value="Genomic_DNA"/>
</dbReference>
<gene>
    <name evidence="8" type="ORF">KI387_013688</name>
</gene>
<accession>A0AA38CKR5</accession>
<protein>
    <recommendedName>
        <fullName evidence="6">WAT1-related protein</fullName>
    </recommendedName>
</protein>
<dbReference type="InterPro" id="IPR037185">
    <property type="entry name" value="EmrE-like"/>
</dbReference>
<evidence type="ECO:0000256" key="5">
    <source>
        <dbReference type="ARBA" id="ARBA00023136"/>
    </source>
</evidence>
<dbReference type="AlphaFoldDB" id="A0AA38CKR5"/>
<feature type="transmembrane region" description="Helical" evidence="6">
    <location>
        <begin position="137"/>
        <end position="157"/>
    </location>
</feature>
<feature type="transmembrane region" description="Helical" evidence="6">
    <location>
        <begin position="66"/>
        <end position="85"/>
    </location>
</feature>
<comment type="similarity">
    <text evidence="2 6">Belongs to the drug/metabolite transporter (DMT) superfamily. Plant drug/metabolite exporter (P-DME) (TC 2.A.7.4) family.</text>
</comment>
<evidence type="ECO:0000256" key="4">
    <source>
        <dbReference type="ARBA" id="ARBA00022989"/>
    </source>
</evidence>
<dbReference type="InterPro" id="IPR030184">
    <property type="entry name" value="WAT1-related"/>
</dbReference>
<keyword evidence="3 6" id="KW-0812">Transmembrane</keyword>
<dbReference type="PANTHER" id="PTHR31218">
    <property type="entry name" value="WAT1-RELATED PROTEIN"/>
    <property type="match status" value="1"/>
</dbReference>
<dbReference type="GO" id="GO:0022857">
    <property type="term" value="F:transmembrane transporter activity"/>
    <property type="evidence" value="ECO:0007669"/>
    <property type="project" value="InterPro"/>
</dbReference>